<organism evidence="2 3">
    <name type="scientific">Delitschia confertaspora ATCC 74209</name>
    <dbReference type="NCBI Taxonomy" id="1513339"/>
    <lineage>
        <taxon>Eukaryota</taxon>
        <taxon>Fungi</taxon>
        <taxon>Dikarya</taxon>
        <taxon>Ascomycota</taxon>
        <taxon>Pezizomycotina</taxon>
        <taxon>Dothideomycetes</taxon>
        <taxon>Pleosporomycetidae</taxon>
        <taxon>Pleosporales</taxon>
        <taxon>Delitschiaceae</taxon>
        <taxon>Delitschia</taxon>
    </lineage>
</organism>
<evidence type="ECO:0000313" key="2">
    <source>
        <dbReference type="EMBL" id="KAF2204304.1"/>
    </source>
</evidence>
<feature type="compositionally biased region" description="Basic and acidic residues" evidence="1">
    <location>
        <begin position="155"/>
        <end position="164"/>
    </location>
</feature>
<protein>
    <submittedName>
        <fullName evidence="2">Uncharacterized protein</fullName>
    </submittedName>
</protein>
<evidence type="ECO:0000313" key="3">
    <source>
        <dbReference type="Proteomes" id="UP000799536"/>
    </source>
</evidence>
<dbReference type="EMBL" id="ML993879">
    <property type="protein sequence ID" value="KAF2204304.1"/>
    <property type="molecule type" value="Genomic_DNA"/>
</dbReference>
<dbReference type="AlphaFoldDB" id="A0A9P4JW44"/>
<name>A0A9P4JW44_9PLEO</name>
<evidence type="ECO:0000256" key="1">
    <source>
        <dbReference type="SAM" id="MobiDB-lite"/>
    </source>
</evidence>
<keyword evidence="3" id="KW-1185">Reference proteome</keyword>
<feature type="region of interest" description="Disordered" evidence="1">
    <location>
        <begin position="155"/>
        <end position="197"/>
    </location>
</feature>
<comment type="caution">
    <text evidence="2">The sequence shown here is derived from an EMBL/GenBank/DDBJ whole genome shotgun (WGS) entry which is preliminary data.</text>
</comment>
<proteinExistence type="predicted"/>
<feature type="compositionally biased region" description="Acidic residues" evidence="1">
    <location>
        <begin position="165"/>
        <end position="185"/>
    </location>
</feature>
<reference evidence="2" key="1">
    <citation type="journal article" date="2020" name="Stud. Mycol.">
        <title>101 Dothideomycetes genomes: a test case for predicting lifestyles and emergence of pathogens.</title>
        <authorList>
            <person name="Haridas S."/>
            <person name="Albert R."/>
            <person name="Binder M."/>
            <person name="Bloem J."/>
            <person name="Labutti K."/>
            <person name="Salamov A."/>
            <person name="Andreopoulos B."/>
            <person name="Baker S."/>
            <person name="Barry K."/>
            <person name="Bills G."/>
            <person name="Bluhm B."/>
            <person name="Cannon C."/>
            <person name="Castanera R."/>
            <person name="Culley D."/>
            <person name="Daum C."/>
            <person name="Ezra D."/>
            <person name="Gonzalez J."/>
            <person name="Henrissat B."/>
            <person name="Kuo A."/>
            <person name="Liang C."/>
            <person name="Lipzen A."/>
            <person name="Lutzoni F."/>
            <person name="Magnuson J."/>
            <person name="Mondo S."/>
            <person name="Nolan M."/>
            <person name="Ohm R."/>
            <person name="Pangilinan J."/>
            <person name="Park H.-J."/>
            <person name="Ramirez L."/>
            <person name="Alfaro M."/>
            <person name="Sun H."/>
            <person name="Tritt A."/>
            <person name="Yoshinaga Y."/>
            <person name="Zwiers L.-H."/>
            <person name="Turgeon B."/>
            <person name="Goodwin S."/>
            <person name="Spatafora J."/>
            <person name="Crous P."/>
            <person name="Grigoriev I."/>
        </authorList>
    </citation>
    <scope>NUCLEOTIDE SEQUENCE</scope>
    <source>
        <strain evidence="2">ATCC 74209</strain>
    </source>
</reference>
<dbReference type="Proteomes" id="UP000799536">
    <property type="component" value="Unassembled WGS sequence"/>
</dbReference>
<accession>A0A9P4JW44</accession>
<gene>
    <name evidence="2" type="ORF">GQ43DRAFT_478306</name>
</gene>
<sequence length="281" mass="32087">MARLTLLGYLRNPLPNFENDPGEYIEYSASGTPFERAEPPPELFVRPLTSWTSQADSLFFKTLTDLLSLYIIVRDFFIKPVLKALHMQYGRVGIRQHITEEKAKDLIFVKSSGWARKACVGVLMIRERGSIVPEQFQRARSANGTEDMDVWERIAEEKNGKEKELDEDDDGEDDDEEEAEEEEDEAHTPEDYPFGDVNSNDLEGNARVFYKQAYTYANERKCQYVAIFDWGHFVIFQFRDMAITWNGSTGAEANIIIVKGKANGRKAFLGFLIEACSKAPL</sequence>